<accession>A0A0D2P3N4</accession>
<protein>
    <submittedName>
        <fullName evidence="2">Uncharacterized protein</fullName>
    </submittedName>
</protein>
<evidence type="ECO:0000313" key="3">
    <source>
        <dbReference type="Proteomes" id="UP000054270"/>
    </source>
</evidence>
<organism evidence="2 3">
    <name type="scientific">Hypholoma sublateritium (strain FD-334 SS-4)</name>
    <dbReference type="NCBI Taxonomy" id="945553"/>
    <lineage>
        <taxon>Eukaryota</taxon>
        <taxon>Fungi</taxon>
        <taxon>Dikarya</taxon>
        <taxon>Basidiomycota</taxon>
        <taxon>Agaricomycotina</taxon>
        <taxon>Agaricomycetes</taxon>
        <taxon>Agaricomycetidae</taxon>
        <taxon>Agaricales</taxon>
        <taxon>Agaricineae</taxon>
        <taxon>Strophariaceae</taxon>
        <taxon>Hypholoma</taxon>
    </lineage>
</organism>
<evidence type="ECO:0000313" key="2">
    <source>
        <dbReference type="EMBL" id="KJA15130.1"/>
    </source>
</evidence>
<reference evidence="3" key="1">
    <citation type="submission" date="2014-04" db="EMBL/GenBank/DDBJ databases">
        <title>Evolutionary Origins and Diversification of the Mycorrhizal Mutualists.</title>
        <authorList>
            <consortium name="DOE Joint Genome Institute"/>
            <consortium name="Mycorrhizal Genomics Consortium"/>
            <person name="Kohler A."/>
            <person name="Kuo A."/>
            <person name="Nagy L.G."/>
            <person name="Floudas D."/>
            <person name="Copeland A."/>
            <person name="Barry K.W."/>
            <person name="Cichocki N."/>
            <person name="Veneault-Fourrey C."/>
            <person name="LaButti K."/>
            <person name="Lindquist E.A."/>
            <person name="Lipzen A."/>
            <person name="Lundell T."/>
            <person name="Morin E."/>
            <person name="Murat C."/>
            <person name="Riley R."/>
            <person name="Ohm R."/>
            <person name="Sun H."/>
            <person name="Tunlid A."/>
            <person name="Henrissat B."/>
            <person name="Grigoriev I.V."/>
            <person name="Hibbett D.S."/>
            <person name="Martin F."/>
        </authorList>
    </citation>
    <scope>NUCLEOTIDE SEQUENCE [LARGE SCALE GENOMIC DNA]</scope>
    <source>
        <strain evidence="3">FD-334 SS-4</strain>
    </source>
</reference>
<dbReference type="AlphaFoldDB" id="A0A0D2P3N4"/>
<dbReference type="Proteomes" id="UP000054270">
    <property type="component" value="Unassembled WGS sequence"/>
</dbReference>
<proteinExistence type="predicted"/>
<feature type="region of interest" description="Disordered" evidence="1">
    <location>
        <begin position="1"/>
        <end position="23"/>
    </location>
</feature>
<gene>
    <name evidence="2" type="ORF">HYPSUDRAFT_208125</name>
</gene>
<sequence>MPHSAPHTNARRALARSRRAPPALRRLRGAAASPIPDPMPPGSGHPVDVRLSPAPPPNVLLLSHRVPWGRRAQRRGAMSNASNAMAAARRARGVGTLPPPLFLRQMYHAHARTHAARFVGMRCAFAPGLCCGTARDAALYFRDKSPGDAVCAVLGPSFPFVLGQIYHAHARTHAARFAGMRRAPDTGVRVFAGFYYHHTARAGAAAPGRRCDESDHEIVVRRHRAPAPPRLSPSFSIFLLLKTHRTHARTHAAAWLICAARRAQIHLRGAWRSYRGNIRSAPSLRLGVLVAPSTFVSVSQQNTAPRRTHAAAWLPCAARTVSVSGWDARAGCGAKTGQKRPGVRALLPAFRAIVRRAAAHWVIPSHLPSSSLSPPRRTRARRATWLECAAYPLTVSGWDTLTGCSAEYFFP</sequence>
<evidence type="ECO:0000256" key="1">
    <source>
        <dbReference type="SAM" id="MobiDB-lite"/>
    </source>
</evidence>
<name>A0A0D2P3N4_HYPSF</name>
<keyword evidence="3" id="KW-1185">Reference proteome</keyword>
<dbReference type="EMBL" id="KN817653">
    <property type="protein sequence ID" value="KJA15130.1"/>
    <property type="molecule type" value="Genomic_DNA"/>
</dbReference>
<feature type="compositionally biased region" description="Basic residues" evidence="1">
    <location>
        <begin position="9"/>
        <end position="19"/>
    </location>
</feature>